<gene>
    <name evidence="5" type="ORF">GGR27_001778</name>
</gene>
<reference evidence="5 6" key="1">
    <citation type="submission" date="2020-03" db="EMBL/GenBank/DDBJ databases">
        <title>Genomic Encyclopedia of Type Strains, Phase IV (KMG-IV): sequencing the most valuable type-strain genomes for metagenomic binning, comparative biology and taxonomic classification.</title>
        <authorList>
            <person name="Goeker M."/>
        </authorList>
    </citation>
    <scope>NUCLEOTIDE SEQUENCE [LARGE SCALE GENOMIC DNA]</scope>
    <source>
        <strain evidence="5 6">DSM 105096</strain>
    </source>
</reference>
<keyword evidence="5" id="KW-0031">Aminopeptidase</keyword>
<dbReference type="EC" id="3.4.11.5" evidence="5"/>
<dbReference type="InterPro" id="IPR005945">
    <property type="entry name" value="Pro_imino_pep"/>
</dbReference>
<dbReference type="RefSeq" id="WP_168037033.1">
    <property type="nucleotide sequence ID" value="NZ_JAATJH010000002.1"/>
</dbReference>
<evidence type="ECO:0000256" key="3">
    <source>
        <dbReference type="SAM" id="SignalP"/>
    </source>
</evidence>
<dbReference type="Gene3D" id="3.40.50.1820">
    <property type="entry name" value="alpha/beta hydrolase"/>
    <property type="match status" value="1"/>
</dbReference>
<dbReference type="Proteomes" id="UP000770785">
    <property type="component" value="Unassembled WGS sequence"/>
</dbReference>
<dbReference type="PRINTS" id="PR00793">
    <property type="entry name" value="PROAMNOPTASE"/>
</dbReference>
<keyword evidence="5" id="KW-0645">Protease</keyword>
<evidence type="ECO:0000259" key="4">
    <source>
        <dbReference type="Pfam" id="PF00561"/>
    </source>
</evidence>
<dbReference type="InterPro" id="IPR000073">
    <property type="entry name" value="AB_hydrolase_1"/>
</dbReference>
<dbReference type="InterPro" id="IPR002410">
    <property type="entry name" value="Peptidase_S33"/>
</dbReference>
<evidence type="ECO:0000256" key="1">
    <source>
        <dbReference type="ARBA" id="ARBA00010088"/>
    </source>
</evidence>
<comment type="caution">
    <text evidence="5">The sequence shown here is derived from an EMBL/GenBank/DDBJ whole genome shotgun (WGS) entry which is preliminary data.</text>
</comment>
<dbReference type="EMBL" id="JAATJH010000002">
    <property type="protein sequence ID" value="NJC26279.1"/>
    <property type="molecule type" value="Genomic_DNA"/>
</dbReference>
<feature type="signal peptide" evidence="3">
    <location>
        <begin position="1"/>
        <end position="21"/>
    </location>
</feature>
<proteinExistence type="inferred from homology"/>
<keyword evidence="2 5" id="KW-0378">Hydrolase</keyword>
<dbReference type="NCBIfam" id="TIGR01250">
    <property type="entry name" value="pro_imino_pep_2"/>
    <property type="match status" value="1"/>
</dbReference>
<comment type="similarity">
    <text evidence="1">Belongs to the peptidase S33 family.</text>
</comment>
<organism evidence="5 6">
    <name type="scientific">Neolewinella antarctica</name>
    <dbReference type="NCBI Taxonomy" id="442734"/>
    <lineage>
        <taxon>Bacteria</taxon>
        <taxon>Pseudomonadati</taxon>
        <taxon>Bacteroidota</taxon>
        <taxon>Saprospiria</taxon>
        <taxon>Saprospirales</taxon>
        <taxon>Lewinellaceae</taxon>
        <taxon>Neolewinella</taxon>
    </lineage>
</organism>
<dbReference type="GO" id="GO:0004177">
    <property type="term" value="F:aminopeptidase activity"/>
    <property type="evidence" value="ECO:0007669"/>
    <property type="project" value="UniProtKB-KW"/>
</dbReference>
<dbReference type="PANTHER" id="PTHR43798">
    <property type="entry name" value="MONOACYLGLYCEROL LIPASE"/>
    <property type="match status" value="1"/>
</dbReference>
<evidence type="ECO:0000313" key="6">
    <source>
        <dbReference type="Proteomes" id="UP000770785"/>
    </source>
</evidence>
<feature type="domain" description="AB hydrolase-1" evidence="4">
    <location>
        <begin position="91"/>
        <end position="345"/>
    </location>
</feature>
<feature type="chain" id="PRO_5046875733" evidence="3">
    <location>
        <begin position="22"/>
        <end position="361"/>
    </location>
</feature>
<protein>
    <submittedName>
        <fullName evidence="5">Proline iminopeptidase</fullName>
        <ecNumber evidence="5">3.4.11.5</ecNumber>
    </submittedName>
</protein>
<evidence type="ECO:0000313" key="5">
    <source>
        <dbReference type="EMBL" id="NJC26279.1"/>
    </source>
</evidence>
<evidence type="ECO:0000256" key="2">
    <source>
        <dbReference type="ARBA" id="ARBA00022801"/>
    </source>
</evidence>
<dbReference type="InterPro" id="IPR050266">
    <property type="entry name" value="AB_hydrolase_sf"/>
</dbReference>
<accession>A0ABX0XBH7</accession>
<keyword evidence="6" id="KW-1185">Reference proteome</keyword>
<sequence>MRLLITLIFLALTTLLCTCDAVVSPVLSRGDRAQAQEDVTGNPLNLADYHDYSDDPEAQFAGGVRMIPITTPSGDFKVWTKRVGNNPKTKVLLLHGGPGVNYAYFECFDGFLPGAGIEYIYYDQLGSWLSDQPTDTSLWQIDRFVDEVEQVRQALDLGADNFYILGHSWGGILGLEYALQHQDKMKGLIISNMMVSVSAYNKYADEVLGPQLDQDTLSSILAFEEKGDFANPEYFRMISENFYPKHVLRMPMAEWPEPVNRAFEHANGQIYVQMQGPSEFGIRGGASLTSWERRADLPKITIPVLTIGGQYDTMDPEHMREIADEFPNGSHLHCPNGSHMSFYDDQAVYFAGLIDWLQERE</sequence>
<keyword evidence="3" id="KW-0732">Signal</keyword>
<name>A0ABX0XBH7_9BACT</name>
<dbReference type="InterPro" id="IPR029058">
    <property type="entry name" value="AB_hydrolase_fold"/>
</dbReference>
<dbReference type="Pfam" id="PF00561">
    <property type="entry name" value="Abhydrolase_1"/>
    <property type="match status" value="1"/>
</dbReference>
<dbReference type="PANTHER" id="PTHR43798:SF33">
    <property type="entry name" value="HYDROLASE, PUTATIVE (AFU_ORTHOLOGUE AFUA_2G14860)-RELATED"/>
    <property type="match status" value="1"/>
</dbReference>
<dbReference type="SUPFAM" id="SSF53474">
    <property type="entry name" value="alpha/beta-Hydrolases"/>
    <property type="match status" value="1"/>
</dbReference>